<dbReference type="Proteomes" id="UP000663888">
    <property type="component" value="Unassembled WGS sequence"/>
</dbReference>
<evidence type="ECO:0000313" key="1">
    <source>
        <dbReference type="EMBL" id="CAE6429033.1"/>
    </source>
</evidence>
<evidence type="ECO:0000313" key="2">
    <source>
        <dbReference type="Proteomes" id="UP000663888"/>
    </source>
</evidence>
<name>A0A8H2XKK9_9AGAM</name>
<sequence length="89" mass="10264">MWNTRCEIRRQATPETESSAPCWKLTGEGWAIDVYDRLLLWVPPDLRDVLMLVLVESGTNAIAHPSVQYTLSRINYHPALFDEAVQHRN</sequence>
<dbReference type="AlphaFoldDB" id="A0A8H2XKK9"/>
<organism evidence="1 2">
    <name type="scientific">Rhizoctonia solani</name>
    <dbReference type="NCBI Taxonomy" id="456999"/>
    <lineage>
        <taxon>Eukaryota</taxon>
        <taxon>Fungi</taxon>
        <taxon>Dikarya</taxon>
        <taxon>Basidiomycota</taxon>
        <taxon>Agaricomycotina</taxon>
        <taxon>Agaricomycetes</taxon>
        <taxon>Cantharellales</taxon>
        <taxon>Ceratobasidiaceae</taxon>
        <taxon>Rhizoctonia</taxon>
    </lineage>
</organism>
<comment type="caution">
    <text evidence="1">The sequence shown here is derived from an EMBL/GenBank/DDBJ whole genome shotgun (WGS) entry which is preliminary data.</text>
</comment>
<proteinExistence type="predicted"/>
<reference evidence="1" key="1">
    <citation type="submission" date="2021-01" db="EMBL/GenBank/DDBJ databases">
        <authorList>
            <person name="Kaushik A."/>
        </authorList>
    </citation>
    <scope>NUCLEOTIDE SEQUENCE</scope>
    <source>
        <strain evidence="1">AG4-R118</strain>
    </source>
</reference>
<gene>
    <name evidence="1" type="ORF">RDB_LOCUS32342</name>
</gene>
<dbReference type="EMBL" id="CAJMWX010000778">
    <property type="protein sequence ID" value="CAE6429033.1"/>
    <property type="molecule type" value="Genomic_DNA"/>
</dbReference>
<protein>
    <submittedName>
        <fullName evidence="1">Uncharacterized protein</fullName>
    </submittedName>
</protein>
<accession>A0A8H2XKK9</accession>